<gene>
    <name evidence="1" type="ORF">B9O19_01980</name>
</gene>
<evidence type="ECO:0000313" key="1">
    <source>
        <dbReference type="EMBL" id="AUO20125.1"/>
    </source>
</evidence>
<dbReference type="RefSeq" id="WP_102366263.1">
    <property type="nucleotide sequence ID" value="NZ_CP020991.1"/>
</dbReference>
<evidence type="ECO:0000313" key="2">
    <source>
        <dbReference type="Proteomes" id="UP000235589"/>
    </source>
</evidence>
<keyword evidence="2" id="KW-1185">Reference proteome</keyword>
<dbReference type="OrthoDB" id="9814791at2"/>
<reference evidence="1 2" key="1">
    <citation type="submission" date="2017-04" db="EMBL/GenBank/DDBJ databases">
        <title>Monoglobus pectinilyticus 14 draft genome.</title>
        <authorList>
            <person name="Kim C."/>
            <person name="Rosendale D.I."/>
            <person name="Kelly W.J."/>
            <person name="Tannock G.W."/>
            <person name="Patchett M.L."/>
            <person name="Jordens J.Z."/>
        </authorList>
    </citation>
    <scope>NUCLEOTIDE SEQUENCE [LARGE SCALE GENOMIC DNA]</scope>
    <source>
        <strain evidence="1 2">14</strain>
    </source>
</reference>
<dbReference type="KEGG" id="mpec:B9O19_01980"/>
<dbReference type="AlphaFoldDB" id="A0A2K9P4D9"/>
<proteinExistence type="predicted"/>
<dbReference type="Proteomes" id="UP000235589">
    <property type="component" value="Chromosome"/>
</dbReference>
<protein>
    <recommendedName>
        <fullName evidence="3">DUF1579 domain-containing protein</fullName>
    </recommendedName>
</protein>
<evidence type="ECO:0008006" key="3">
    <source>
        <dbReference type="Google" id="ProtNLM"/>
    </source>
</evidence>
<dbReference type="EMBL" id="CP020991">
    <property type="protein sequence ID" value="AUO20125.1"/>
    <property type="molecule type" value="Genomic_DNA"/>
</dbReference>
<sequence length="164" mass="19436">MNQFIETLTSKDKCLELPEEYDYFGKLIGSWKLNYTDRNISCSVKGEWHFSWVLEGMAIQDVIVLPSRDTKTEIPHPLTEYGTTLRVYNPNTHAWDIAYCYTGEIIRLEARKQDDMIVLTNIDDNKKKWVFVKIEENTFHWQNITIKEDGEWHINADIYAERIK</sequence>
<dbReference type="GeneID" id="98063356"/>
<accession>A0A2K9P4D9</accession>
<organism evidence="1 2">
    <name type="scientific">Monoglobus pectinilyticus</name>
    <dbReference type="NCBI Taxonomy" id="1981510"/>
    <lineage>
        <taxon>Bacteria</taxon>
        <taxon>Bacillati</taxon>
        <taxon>Bacillota</taxon>
        <taxon>Clostridia</taxon>
        <taxon>Monoglobales</taxon>
        <taxon>Monoglobaceae</taxon>
        <taxon>Monoglobus</taxon>
    </lineage>
</organism>
<name>A0A2K9P4D9_9FIRM</name>